<name>A0ACB0YG00_MELEN</name>
<accession>A0ACB0YG00</accession>
<gene>
    <name evidence="1" type="ORF">MENTE1834_LOCUS11682</name>
</gene>
<organism evidence="1 2">
    <name type="scientific">Meloidogyne enterolobii</name>
    <name type="common">Root-knot nematode worm</name>
    <name type="synonym">Meloidogyne mayaguensis</name>
    <dbReference type="NCBI Taxonomy" id="390850"/>
    <lineage>
        <taxon>Eukaryota</taxon>
        <taxon>Metazoa</taxon>
        <taxon>Ecdysozoa</taxon>
        <taxon>Nematoda</taxon>
        <taxon>Chromadorea</taxon>
        <taxon>Rhabditida</taxon>
        <taxon>Tylenchina</taxon>
        <taxon>Tylenchomorpha</taxon>
        <taxon>Tylenchoidea</taxon>
        <taxon>Meloidogynidae</taxon>
        <taxon>Meloidogyninae</taxon>
        <taxon>Meloidogyne</taxon>
    </lineage>
</organism>
<evidence type="ECO:0000313" key="2">
    <source>
        <dbReference type="Proteomes" id="UP001497535"/>
    </source>
</evidence>
<reference evidence="1" key="1">
    <citation type="submission" date="2023-11" db="EMBL/GenBank/DDBJ databases">
        <authorList>
            <person name="Poullet M."/>
        </authorList>
    </citation>
    <scope>NUCLEOTIDE SEQUENCE</scope>
    <source>
        <strain evidence="1">E1834</strain>
    </source>
</reference>
<protein>
    <submittedName>
        <fullName evidence="1">Uncharacterized protein</fullName>
    </submittedName>
</protein>
<dbReference type="EMBL" id="CAVMJV010000011">
    <property type="protein sequence ID" value="CAK5045144.1"/>
    <property type="molecule type" value="Genomic_DNA"/>
</dbReference>
<evidence type="ECO:0000313" key="1">
    <source>
        <dbReference type="EMBL" id="CAK5045144.1"/>
    </source>
</evidence>
<proteinExistence type="predicted"/>
<keyword evidence="2" id="KW-1185">Reference proteome</keyword>
<comment type="caution">
    <text evidence="1">The sequence shown here is derived from an EMBL/GenBank/DDBJ whole genome shotgun (WGS) entry which is preliminary data.</text>
</comment>
<dbReference type="Proteomes" id="UP001497535">
    <property type="component" value="Unassembled WGS sequence"/>
</dbReference>
<sequence>MVINPIGHKDLGHSIFSFIITTCPIFGNFPTPFLLFSYFSLSDVKYVSFQFFQKICVLKIDFLYVANNLSLFFVVGVGTKNSSSLFTSSISFVEI</sequence>